<dbReference type="PROSITE" id="PS50048">
    <property type="entry name" value="ZN2_CY6_FUNGAL_2"/>
    <property type="match status" value="1"/>
</dbReference>
<dbReference type="GO" id="GO:0000981">
    <property type="term" value="F:DNA-binding transcription factor activity, RNA polymerase II-specific"/>
    <property type="evidence" value="ECO:0007669"/>
    <property type="project" value="InterPro"/>
</dbReference>
<reference evidence="11" key="1">
    <citation type="journal article" date="2020" name="bioRxiv">
        <title>Whole genome comparisons of ergot fungi reveals the divergence and evolution of species within the genus Claviceps are the result of varying mechanisms driving genome evolution and host range expansion.</title>
        <authorList>
            <person name="Wyka S.A."/>
            <person name="Mondo S.J."/>
            <person name="Liu M."/>
            <person name="Dettman J."/>
            <person name="Nalam V."/>
            <person name="Broders K.D."/>
        </authorList>
    </citation>
    <scope>NUCLEOTIDE SEQUENCE</scope>
    <source>
        <strain evidence="11">CCC 489</strain>
    </source>
</reference>
<keyword evidence="12" id="KW-1185">Reference proteome</keyword>
<dbReference type="AlphaFoldDB" id="A0A8K0JAB1"/>
<evidence type="ECO:0000256" key="8">
    <source>
        <dbReference type="SAM" id="Coils"/>
    </source>
</evidence>
<dbReference type="PANTHER" id="PTHR46910:SF12">
    <property type="entry name" value="REGULATORY PROTEIN CAT8"/>
    <property type="match status" value="1"/>
</dbReference>
<dbReference type="Gene3D" id="4.10.240.10">
    <property type="entry name" value="Zn(2)-C6 fungal-type DNA-binding domain"/>
    <property type="match status" value="1"/>
</dbReference>
<evidence type="ECO:0000256" key="6">
    <source>
        <dbReference type="ARBA" id="ARBA00023163"/>
    </source>
</evidence>
<evidence type="ECO:0000313" key="11">
    <source>
        <dbReference type="EMBL" id="KAG5928617.1"/>
    </source>
</evidence>
<protein>
    <recommendedName>
        <fullName evidence="10">Zn(2)-C6 fungal-type domain-containing protein</fullName>
    </recommendedName>
</protein>
<feature type="compositionally biased region" description="Polar residues" evidence="9">
    <location>
        <begin position="688"/>
        <end position="700"/>
    </location>
</feature>
<dbReference type="FunFam" id="4.10.240.10:FF:000007">
    <property type="entry name" value="C6 transcription factor FacB"/>
    <property type="match status" value="1"/>
</dbReference>
<evidence type="ECO:0000256" key="2">
    <source>
        <dbReference type="ARBA" id="ARBA00022723"/>
    </source>
</evidence>
<evidence type="ECO:0000259" key="10">
    <source>
        <dbReference type="PROSITE" id="PS50048"/>
    </source>
</evidence>
<feature type="domain" description="Zn(2)-C6 fungal-type" evidence="10">
    <location>
        <begin position="23"/>
        <end position="53"/>
    </location>
</feature>
<proteinExistence type="predicted"/>
<keyword evidence="8" id="KW-0175">Coiled coil</keyword>
<evidence type="ECO:0000256" key="4">
    <source>
        <dbReference type="ARBA" id="ARBA00023015"/>
    </source>
</evidence>
<dbReference type="PROSITE" id="PS00463">
    <property type="entry name" value="ZN2_CY6_FUNGAL_1"/>
    <property type="match status" value="1"/>
</dbReference>
<dbReference type="InterPro" id="IPR001138">
    <property type="entry name" value="Zn2Cys6_DnaBD"/>
</dbReference>
<evidence type="ECO:0000256" key="9">
    <source>
        <dbReference type="SAM" id="MobiDB-lite"/>
    </source>
</evidence>
<feature type="region of interest" description="Disordered" evidence="9">
    <location>
        <begin position="614"/>
        <end position="700"/>
    </location>
</feature>
<dbReference type="CDD" id="cd15485">
    <property type="entry name" value="ZIP_Cat8"/>
    <property type="match status" value="1"/>
</dbReference>
<dbReference type="CDD" id="cd00067">
    <property type="entry name" value="GAL4"/>
    <property type="match status" value="1"/>
</dbReference>
<gene>
    <name evidence="11" type="ORF">E4U42_000332</name>
</gene>
<keyword evidence="3" id="KW-0862">Zinc</keyword>
<keyword evidence="4" id="KW-0805">Transcription regulation</keyword>
<feature type="compositionally biased region" description="Basic and acidic residues" evidence="9">
    <location>
        <begin position="628"/>
        <end position="652"/>
    </location>
</feature>
<dbReference type="GO" id="GO:0003677">
    <property type="term" value="F:DNA binding"/>
    <property type="evidence" value="ECO:0007669"/>
    <property type="project" value="UniProtKB-KW"/>
</dbReference>
<organism evidence="11 12">
    <name type="scientific">Claviceps africana</name>
    <dbReference type="NCBI Taxonomy" id="83212"/>
    <lineage>
        <taxon>Eukaryota</taxon>
        <taxon>Fungi</taxon>
        <taxon>Dikarya</taxon>
        <taxon>Ascomycota</taxon>
        <taxon>Pezizomycotina</taxon>
        <taxon>Sordariomycetes</taxon>
        <taxon>Hypocreomycetidae</taxon>
        <taxon>Hypocreales</taxon>
        <taxon>Clavicipitaceae</taxon>
        <taxon>Claviceps</taxon>
    </lineage>
</organism>
<dbReference type="GO" id="GO:0005634">
    <property type="term" value="C:nucleus"/>
    <property type="evidence" value="ECO:0007669"/>
    <property type="project" value="UniProtKB-SubCell"/>
</dbReference>
<dbReference type="SMART" id="SM00066">
    <property type="entry name" value="GAL4"/>
    <property type="match status" value="1"/>
</dbReference>
<dbReference type="CDD" id="cd12148">
    <property type="entry name" value="fungal_TF_MHR"/>
    <property type="match status" value="1"/>
</dbReference>
<dbReference type="SMART" id="SM00906">
    <property type="entry name" value="Fungal_trans"/>
    <property type="match status" value="1"/>
</dbReference>
<dbReference type="GO" id="GO:0006351">
    <property type="term" value="P:DNA-templated transcription"/>
    <property type="evidence" value="ECO:0007669"/>
    <property type="project" value="InterPro"/>
</dbReference>
<dbReference type="GO" id="GO:0008270">
    <property type="term" value="F:zinc ion binding"/>
    <property type="evidence" value="ECO:0007669"/>
    <property type="project" value="InterPro"/>
</dbReference>
<dbReference type="PANTHER" id="PTHR46910">
    <property type="entry name" value="TRANSCRIPTION FACTOR PDR1"/>
    <property type="match status" value="1"/>
</dbReference>
<sequence length="811" mass="89798">MPGILPMKVIKVGNSAQGRIAQACDRCRSKKIRCDGVRPTCSQCATVGFECRTSDQLSRRAFPRGYTESLEERVRQLEAEVVELKDLLDEKDEKLDMLSVTYGRHQRRPSVASISHTLPSPVTSSSKASPVPASSSKEDSFRVQASPLLFGVENSDPYLMGPSSGRSFIVSFKRKLQDMGQSCSEFNPEAFLHAQGCAPLPLGESGAASRPPPRIFSDRCVNVYFQEMAPLFPVLHKPSFLRVYEEFVSDPGRVKCRHKMAQLYLVFAIAGVSSQNPDWQQIAVCEQQWDKAVQSLVLESTLSTLQCLILALLYCTLRADNKRIQHFKGLAVGLSHRLGLHQSQKRLSFGALTLETRKKVFWTLYTLDCFSAATLGLPRLLREEDVQTEYPFDVDDEYIMDNGFQPTLPGECTRISSALALFRMSRIVARILETNYPSVVNHELSLQQMSSLEGDLDAWYEHLPMHLRLKFTQDKPSTDVTGNRSPILALAFHHVRAMIYRPAVGSGLGAKAAPALLSVADSSKRIIQITQLLEERNLSFSFCLNKYDLLALCGLTLLYQVVELKQDSKLTRDMERLVHVAIKTLNDAKAPGCVDLAKLAAKLIVVGEDDRRPPYVQKCVPNPPQRRLSKDSTEQMERSRQQDHMYRVKVADIRPGPAAHSQPQHVFDSHESGPPGGRAQGGDMSVPSMENGNPTSFSSRVVPNLDYLSLNNTPRHTEPCSPAGARCAKTSATCPSPCAHTTSDDDSVSTMTAVSPDEWEALLGSMDGGVNNVYDAIYGGASLVHEASIQSRPAVPAWSQDSWDVRRGNKM</sequence>
<feature type="region of interest" description="Disordered" evidence="9">
    <location>
        <begin position="109"/>
        <end position="137"/>
    </location>
</feature>
<dbReference type="Proteomes" id="UP000811619">
    <property type="component" value="Unassembled WGS sequence"/>
</dbReference>
<evidence type="ECO:0000256" key="1">
    <source>
        <dbReference type="ARBA" id="ARBA00004123"/>
    </source>
</evidence>
<dbReference type="InterPro" id="IPR007219">
    <property type="entry name" value="XnlR_reg_dom"/>
</dbReference>
<feature type="coiled-coil region" evidence="8">
    <location>
        <begin position="67"/>
        <end position="94"/>
    </location>
</feature>
<dbReference type="InterPro" id="IPR036864">
    <property type="entry name" value="Zn2-C6_fun-type_DNA-bd_sf"/>
</dbReference>
<dbReference type="SUPFAM" id="SSF57701">
    <property type="entry name" value="Zn2/Cys6 DNA-binding domain"/>
    <property type="match status" value="1"/>
</dbReference>
<keyword evidence="7" id="KW-0539">Nucleus</keyword>
<evidence type="ECO:0000313" key="12">
    <source>
        <dbReference type="Proteomes" id="UP000811619"/>
    </source>
</evidence>
<name>A0A8K0JAB1_9HYPO</name>
<dbReference type="InterPro" id="IPR050987">
    <property type="entry name" value="AtrR-like"/>
</dbReference>
<dbReference type="OrthoDB" id="1924787at2759"/>
<evidence type="ECO:0000256" key="3">
    <source>
        <dbReference type="ARBA" id="ARBA00022833"/>
    </source>
</evidence>
<comment type="subcellular location">
    <subcellularLocation>
        <location evidence="1">Nucleus</location>
    </subcellularLocation>
</comment>
<evidence type="ECO:0000256" key="7">
    <source>
        <dbReference type="ARBA" id="ARBA00023242"/>
    </source>
</evidence>
<dbReference type="Pfam" id="PF04082">
    <property type="entry name" value="Fungal_trans"/>
    <property type="match status" value="1"/>
</dbReference>
<accession>A0A8K0JAB1</accession>
<keyword evidence="5" id="KW-0238">DNA-binding</keyword>
<keyword evidence="2" id="KW-0479">Metal-binding</keyword>
<evidence type="ECO:0000256" key="5">
    <source>
        <dbReference type="ARBA" id="ARBA00023125"/>
    </source>
</evidence>
<keyword evidence="6" id="KW-0804">Transcription</keyword>
<comment type="caution">
    <text evidence="11">The sequence shown here is derived from an EMBL/GenBank/DDBJ whole genome shotgun (WGS) entry which is preliminary data.</text>
</comment>
<dbReference type="EMBL" id="SRPY01000107">
    <property type="protein sequence ID" value="KAG5928617.1"/>
    <property type="molecule type" value="Genomic_DNA"/>
</dbReference>
<feature type="compositionally biased region" description="Low complexity" evidence="9">
    <location>
        <begin position="119"/>
        <end position="135"/>
    </location>
</feature>
<dbReference type="Pfam" id="PF00172">
    <property type="entry name" value="Zn_clus"/>
    <property type="match status" value="1"/>
</dbReference>